<proteinExistence type="predicted"/>
<evidence type="ECO:0000313" key="7">
    <source>
        <dbReference type="Proteomes" id="UP001183176"/>
    </source>
</evidence>
<feature type="domain" description="Tetracyclin repressor-like C-terminal" evidence="5">
    <location>
        <begin position="101"/>
        <end position="205"/>
    </location>
</feature>
<evidence type="ECO:0000313" key="6">
    <source>
        <dbReference type="EMBL" id="MDT0263974.1"/>
    </source>
</evidence>
<dbReference type="RefSeq" id="WP_311425117.1">
    <property type="nucleotide sequence ID" value="NZ_JAVREH010000062.1"/>
</dbReference>
<dbReference type="PANTHER" id="PTHR30055">
    <property type="entry name" value="HTH-TYPE TRANSCRIPTIONAL REGULATOR RUTR"/>
    <property type="match status" value="1"/>
</dbReference>
<organism evidence="6 7">
    <name type="scientific">Jatrophihabitans lederbergiae</name>
    <dbReference type="NCBI Taxonomy" id="3075547"/>
    <lineage>
        <taxon>Bacteria</taxon>
        <taxon>Bacillati</taxon>
        <taxon>Actinomycetota</taxon>
        <taxon>Actinomycetes</taxon>
        <taxon>Jatrophihabitantales</taxon>
        <taxon>Jatrophihabitantaceae</taxon>
        <taxon>Jatrophihabitans</taxon>
    </lineage>
</organism>
<keyword evidence="1" id="KW-0805">Transcription regulation</keyword>
<dbReference type="Gene3D" id="1.10.357.10">
    <property type="entry name" value="Tetracycline Repressor, domain 2"/>
    <property type="match status" value="1"/>
</dbReference>
<dbReference type="InterPro" id="IPR050109">
    <property type="entry name" value="HTH-type_TetR-like_transc_reg"/>
</dbReference>
<feature type="domain" description="HTH tetR-type" evidence="4">
    <location>
        <begin position="54"/>
        <end position="89"/>
    </location>
</feature>
<keyword evidence="2" id="KW-0238">DNA-binding</keyword>
<dbReference type="Pfam" id="PF00440">
    <property type="entry name" value="TetR_N"/>
    <property type="match status" value="1"/>
</dbReference>
<evidence type="ECO:0000256" key="3">
    <source>
        <dbReference type="ARBA" id="ARBA00023163"/>
    </source>
</evidence>
<evidence type="ECO:0000256" key="2">
    <source>
        <dbReference type="ARBA" id="ARBA00023125"/>
    </source>
</evidence>
<dbReference type="SUPFAM" id="SSF48498">
    <property type="entry name" value="Tetracyclin repressor-like, C-terminal domain"/>
    <property type="match status" value="1"/>
</dbReference>
<dbReference type="EMBL" id="JAVREH010000062">
    <property type="protein sequence ID" value="MDT0263974.1"/>
    <property type="molecule type" value="Genomic_DNA"/>
</dbReference>
<keyword evidence="7" id="KW-1185">Reference proteome</keyword>
<dbReference type="SUPFAM" id="SSF46689">
    <property type="entry name" value="Homeodomain-like"/>
    <property type="match status" value="1"/>
</dbReference>
<reference evidence="7" key="1">
    <citation type="submission" date="2023-07" db="EMBL/GenBank/DDBJ databases">
        <title>30 novel species of actinomycetes from the DSMZ collection.</title>
        <authorList>
            <person name="Nouioui I."/>
        </authorList>
    </citation>
    <scope>NUCLEOTIDE SEQUENCE [LARGE SCALE GENOMIC DNA]</scope>
    <source>
        <strain evidence="7">DSM 44399</strain>
    </source>
</reference>
<sequence length="210" mass="23588">MILALITIGQNRVKANIFAYDRDVSNRQAASRPEGRSSRVLTAIYTSVGELVGEGADKITFPVIAERAGVNPTTLYRRWDDVNALLEEVAVAALTRDGESVPNTGSLEQDLTEWAKIIARDITRPKRARYLRAMVSARVEIVSSCPVTETRREQASKMVRRARERGETTPTVPQILDHIIAPLYHHVVFALQVDHEYARRLVRDVLAMVR</sequence>
<evidence type="ECO:0000259" key="5">
    <source>
        <dbReference type="Pfam" id="PF16859"/>
    </source>
</evidence>
<dbReference type="Proteomes" id="UP001183176">
    <property type="component" value="Unassembled WGS sequence"/>
</dbReference>
<evidence type="ECO:0000256" key="1">
    <source>
        <dbReference type="ARBA" id="ARBA00023015"/>
    </source>
</evidence>
<protein>
    <submittedName>
        <fullName evidence="6">TetR/AcrR family transcriptional regulator C-terminal ligand-binding domain-containing protein</fullName>
    </submittedName>
</protein>
<name>A0ABU2JHJ4_9ACTN</name>
<dbReference type="InterPro" id="IPR001647">
    <property type="entry name" value="HTH_TetR"/>
</dbReference>
<dbReference type="Pfam" id="PF16859">
    <property type="entry name" value="TetR_C_11"/>
    <property type="match status" value="1"/>
</dbReference>
<dbReference type="InterPro" id="IPR036271">
    <property type="entry name" value="Tet_transcr_reg_TetR-rel_C_sf"/>
</dbReference>
<comment type="caution">
    <text evidence="6">The sequence shown here is derived from an EMBL/GenBank/DDBJ whole genome shotgun (WGS) entry which is preliminary data.</text>
</comment>
<dbReference type="Gene3D" id="1.10.10.60">
    <property type="entry name" value="Homeodomain-like"/>
    <property type="match status" value="1"/>
</dbReference>
<dbReference type="PANTHER" id="PTHR30055:SF148">
    <property type="entry name" value="TETR-FAMILY TRANSCRIPTIONAL REGULATOR"/>
    <property type="match status" value="1"/>
</dbReference>
<evidence type="ECO:0000259" key="4">
    <source>
        <dbReference type="Pfam" id="PF00440"/>
    </source>
</evidence>
<dbReference type="InterPro" id="IPR011075">
    <property type="entry name" value="TetR_C"/>
</dbReference>
<gene>
    <name evidence="6" type="ORF">RM423_21605</name>
</gene>
<dbReference type="InterPro" id="IPR009057">
    <property type="entry name" value="Homeodomain-like_sf"/>
</dbReference>
<keyword evidence="3" id="KW-0804">Transcription</keyword>
<accession>A0ABU2JHJ4</accession>